<dbReference type="GO" id="GO:0030246">
    <property type="term" value="F:carbohydrate binding"/>
    <property type="evidence" value="ECO:0007669"/>
    <property type="project" value="UniProtKB-KW"/>
</dbReference>
<evidence type="ECO:0000313" key="2">
    <source>
        <dbReference type="EMBL" id="RXN20029.1"/>
    </source>
</evidence>
<reference evidence="2 3" key="1">
    <citation type="submission" date="2018-03" db="EMBL/GenBank/DDBJ databases">
        <title>Draft genome sequence of Rohu Carp (Labeo rohita).</title>
        <authorList>
            <person name="Das P."/>
            <person name="Kushwaha B."/>
            <person name="Joshi C.G."/>
            <person name="Kumar D."/>
            <person name="Nagpure N.S."/>
            <person name="Sahoo L."/>
            <person name="Das S.P."/>
            <person name="Bit A."/>
            <person name="Patnaik S."/>
            <person name="Meher P.K."/>
            <person name="Jayasankar P."/>
            <person name="Koringa P.G."/>
            <person name="Patel N.V."/>
            <person name="Hinsu A.T."/>
            <person name="Kumar R."/>
            <person name="Pandey M."/>
            <person name="Agarwal S."/>
            <person name="Srivastava S."/>
            <person name="Singh M."/>
            <person name="Iquebal M.A."/>
            <person name="Jaiswal S."/>
            <person name="Angadi U.B."/>
            <person name="Kumar N."/>
            <person name="Raza M."/>
            <person name="Shah T.M."/>
            <person name="Rai A."/>
            <person name="Jena J.K."/>
        </authorList>
    </citation>
    <scope>NUCLEOTIDE SEQUENCE [LARGE SCALE GENOMIC DNA]</scope>
    <source>
        <strain evidence="2">DASCIFA01</strain>
        <tissue evidence="2">Testis</tissue>
    </source>
</reference>
<feature type="chain" id="PRO_5019856953" evidence="1">
    <location>
        <begin position="20"/>
        <end position="74"/>
    </location>
</feature>
<accession>A0A498MFN4</accession>
<dbReference type="Proteomes" id="UP000290572">
    <property type="component" value="Unassembled WGS sequence"/>
</dbReference>
<keyword evidence="2" id="KW-0430">Lectin</keyword>
<name>A0A498MFN4_LABRO</name>
<protein>
    <submittedName>
        <fullName evidence="2">Galactose-specific lectin nattectin-like protein</fullName>
    </submittedName>
</protein>
<comment type="caution">
    <text evidence="2">The sequence shown here is derived from an EMBL/GenBank/DDBJ whole genome shotgun (WGS) entry which is preliminary data.</text>
</comment>
<sequence length="74" mass="8415">MFKSGSISVLLMMLLFGSGNFLTMKKGPFLNEHLIINGKPETGKWNDDSCHVKKNYMCAFKWETVLKPGSEKME</sequence>
<evidence type="ECO:0000256" key="1">
    <source>
        <dbReference type="SAM" id="SignalP"/>
    </source>
</evidence>
<evidence type="ECO:0000313" key="3">
    <source>
        <dbReference type="Proteomes" id="UP000290572"/>
    </source>
</evidence>
<organism evidence="2 3">
    <name type="scientific">Labeo rohita</name>
    <name type="common">Indian major carp</name>
    <name type="synonym">Cyprinus rohita</name>
    <dbReference type="NCBI Taxonomy" id="84645"/>
    <lineage>
        <taxon>Eukaryota</taxon>
        <taxon>Metazoa</taxon>
        <taxon>Chordata</taxon>
        <taxon>Craniata</taxon>
        <taxon>Vertebrata</taxon>
        <taxon>Euteleostomi</taxon>
        <taxon>Actinopterygii</taxon>
        <taxon>Neopterygii</taxon>
        <taxon>Teleostei</taxon>
        <taxon>Ostariophysi</taxon>
        <taxon>Cypriniformes</taxon>
        <taxon>Cyprinidae</taxon>
        <taxon>Labeoninae</taxon>
        <taxon>Labeonini</taxon>
        <taxon>Labeo</taxon>
    </lineage>
</organism>
<keyword evidence="3" id="KW-1185">Reference proteome</keyword>
<gene>
    <name evidence="2" type="ORF">ROHU_025331</name>
</gene>
<keyword evidence="1" id="KW-0732">Signal</keyword>
<dbReference type="AlphaFoldDB" id="A0A498MFN4"/>
<dbReference type="EMBL" id="QBIY01012653">
    <property type="protein sequence ID" value="RXN20029.1"/>
    <property type="molecule type" value="Genomic_DNA"/>
</dbReference>
<proteinExistence type="predicted"/>
<feature type="signal peptide" evidence="1">
    <location>
        <begin position="1"/>
        <end position="19"/>
    </location>
</feature>